<comment type="caution">
    <text evidence="8">The sequence shown here is derived from an EMBL/GenBank/DDBJ whole genome shotgun (WGS) entry which is preliminary data.</text>
</comment>
<dbReference type="Proteomes" id="UP000663881">
    <property type="component" value="Unassembled WGS sequence"/>
</dbReference>
<organism evidence="8 11">
    <name type="scientific">Adineta steineri</name>
    <dbReference type="NCBI Taxonomy" id="433720"/>
    <lineage>
        <taxon>Eukaryota</taxon>
        <taxon>Metazoa</taxon>
        <taxon>Spiralia</taxon>
        <taxon>Gnathifera</taxon>
        <taxon>Rotifera</taxon>
        <taxon>Eurotatoria</taxon>
        <taxon>Bdelloidea</taxon>
        <taxon>Adinetida</taxon>
        <taxon>Adinetidae</taxon>
        <taxon>Adineta</taxon>
    </lineage>
</organism>
<evidence type="ECO:0000256" key="3">
    <source>
        <dbReference type="ARBA" id="ARBA00022525"/>
    </source>
</evidence>
<dbReference type="InterPro" id="IPR039036">
    <property type="entry name" value="Granulin_fam"/>
</dbReference>
<feature type="domain" description="Granulins" evidence="6">
    <location>
        <begin position="126"/>
        <end position="139"/>
    </location>
</feature>
<dbReference type="Proteomes" id="UP000663844">
    <property type="component" value="Unassembled WGS sequence"/>
</dbReference>
<keyword evidence="5" id="KW-0732">Signal</keyword>
<keyword evidence="3" id="KW-0964">Secreted</keyword>
<sequence length="570" mass="61487">MLPLIFFSLLIGINGNSYGCPNNVTCYEKETCCQTNTGLVACCPIESAVCCDDGIHCCGKDQKCSPDGNCTTPTNEIFPSHPLHIHQIELTGVTCPDQSVCQNGSSCCQLASGHYGCCPILDAVCCSDHLHCCPHGYTCDGEHSRCKKKFELNDVPCPGGSSACPDGETCCKLGTGDYGCCPLVDAVCCSDHLHCCPHGSTCDVEKGQCDQDISIPWFTKTPSIRREHKLIKINNNDNEINQISKLNTDIICPDATSLCPSTSTCCITTASTWGCCPIEKAVCCADHIHCCPTHYKCDLHIFKCDHPFGSIPLLKKEKSLKKLSVKLIDSNSQSSVSTIQCPDEKSLCPDETTCCQLNDGSYGCCPYPDASCCSDKIHCCGNGYSCDITGKRCTKTFNSLNKTESMPLGLKIKSFKKDLNIKPFLSLNPIKDQTCPDGKTTCSPTTTCCPNKENDQVTYSCCPYSKGVCCGTNGSVCCPNGYSCDEKQLSCQLGNSRFARSLRAESDFSQCGSSQFGCSSDQTCCRTYGSPDGEYACCNFPDAQCCEDGQHCCPKGSRCDTQYGGCIQNN</sequence>
<keyword evidence="4" id="KW-1015">Disulfide bond</keyword>
<evidence type="ECO:0000313" key="11">
    <source>
        <dbReference type="Proteomes" id="UP000663891"/>
    </source>
</evidence>
<evidence type="ECO:0000313" key="8">
    <source>
        <dbReference type="EMBL" id="CAF1321907.1"/>
    </source>
</evidence>
<feature type="domain" description="Granulins" evidence="6">
    <location>
        <begin position="546"/>
        <end position="559"/>
    </location>
</feature>
<feature type="domain" description="Granulins" evidence="6">
    <location>
        <begin position="284"/>
        <end position="297"/>
    </location>
</feature>
<dbReference type="SMART" id="SM00277">
    <property type="entry name" value="GRAN"/>
    <property type="match status" value="7"/>
</dbReference>
<reference evidence="8" key="1">
    <citation type="submission" date="2021-02" db="EMBL/GenBank/DDBJ databases">
        <authorList>
            <person name="Nowell W R."/>
        </authorList>
    </citation>
    <scope>NUCLEOTIDE SEQUENCE</scope>
</reference>
<dbReference type="InterPro" id="IPR000118">
    <property type="entry name" value="Granulin"/>
</dbReference>
<evidence type="ECO:0000256" key="1">
    <source>
        <dbReference type="ARBA" id="ARBA00004613"/>
    </source>
</evidence>
<dbReference type="EMBL" id="CAJNOG010000394">
    <property type="protein sequence ID" value="CAF1218179.1"/>
    <property type="molecule type" value="Genomic_DNA"/>
</dbReference>
<dbReference type="InterPro" id="IPR037277">
    <property type="entry name" value="Granulin_sf"/>
</dbReference>
<feature type="signal peptide" evidence="5">
    <location>
        <begin position="1"/>
        <end position="19"/>
    </location>
</feature>
<dbReference type="OrthoDB" id="5854875at2759"/>
<comment type="subcellular location">
    <subcellularLocation>
        <location evidence="1">Secreted</location>
    </subcellularLocation>
</comment>
<evidence type="ECO:0000256" key="4">
    <source>
        <dbReference type="ARBA" id="ARBA00023157"/>
    </source>
</evidence>
<evidence type="ECO:0000256" key="5">
    <source>
        <dbReference type="SAM" id="SignalP"/>
    </source>
</evidence>
<dbReference type="Proteomes" id="UP000663891">
    <property type="component" value="Unassembled WGS sequence"/>
</dbReference>
<dbReference type="PANTHER" id="PTHR12274">
    <property type="entry name" value="GRANULIN"/>
    <property type="match status" value="1"/>
</dbReference>
<protein>
    <recommendedName>
        <fullName evidence="6">Granulins domain-containing protein</fullName>
    </recommendedName>
</protein>
<evidence type="ECO:0000256" key="2">
    <source>
        <dbReference type="ARBA" id="ARBA00010093"/>
    </source>
</evidence>
<dbReference type="AlphaFoldDB" id="A0A815F8R9"/>
<evidence type="ECO:0000313" key="10">
    <source>
        <dbReference type="EMBL" id="CAF3955121.1"/>
    </source>
</evidence>
<evidence type="ECO:0000313" key="9">
    <source>
        <dbReference type="EMBL" id="CAF3654300.1"/>
    </source>
</evidence>
<gene>
    <name evidence="7" type="ORF">JYZ213_LOCUS27850</name>
    <name evidence="10" type="ORF">OKA104_LOCUS27191</name>
    <name evidence="9" type="ORF">OXD698_LOCUS9202</name>
    <name evidence="8" type="ORF">VCS650_LOCUS32191</name>
</gene>
<dbReference type="GO" id="GO:0005576">
    <property type="term" value="C:extracellular region"/>
    <property type="evidence" value="ECO:0007669"/>
    <property type="project" value="UniProtKB-SubCell"/>
</dbReference>
<dbReference type="Pfam" id="PF00396">
    <property type="entry name" value="Granulin"/>
    <property type="match status" value="7"/>
</dbReference>
<dbReference type="PROSITE" id="PS00799">
    <property type="entry name" value="GRANULINS"/>
    <property type="match status" value="4"/>
</dbReference>
<dbReference type="EMBL" id="CAJNON010000574">
    <property type="protein sequence ID" value="CAF1321907.1"/>
    <property type="molecule type" value="Genomic_DNA"/>
</dbReference>
<feature type="chain" id="PRO_5036227421" description="Granulins domain-containing protein" evidence="5">
    <location>
        <begin position="20"/>
        <end position="570"/>
    </location>
</feature>
<dbReference type="Proteomes" id="UP000663845">
    <property type="component" value="Unassembled WGS sequence"/>
</dbReference>
<evidence type="ECO:0000259" key="6">
    <source>
        <dbReference type="PROSITE" id="PS00799"/>
    </source>
</evidence>
<feature type="domain" description="Granulins" evidence="6">
    <location>
        <begin position="189"/>
        <end position="202"/>
    </location>
</feature>
<dbReference type="SUPFAM" id="SSF57277">
    <property type="entry name" value="Granulin repeat"/>
    <property type="match status" value="4"/>
</dbReference>
<dbReference type="EMBL" id="CAJOAY010002468">
    <property type="protein sequence ID" value="CAF3955121.1"/>
    <property type="molecule type" value="Genomic_DNA"/>
</dbReference>
<evidence type="ECO:0000313" key="7">
    <source>
        <dbReference type="EMBL" id="CAF1218179.1"/>
    </source>
</evidence>
<dbReference type="Gene3D" id="2.10.25.160">
    <property type="entry name" value="Granulin"/>
    <property type="match status" value="7"/>
</dbReference>
<accession>A0A815F8R9</accession>
<comment type="similarity">
    <text evidence="2">Belongs to the granulin family.</text>
</comment>
<dbReference type="PANTHER" id="PTHR12274:SF3">
    <property type="entry name" value="PROGRANULIN"/>
    <property type="match status" value="1"/>
</dbReference>
<name>A0A815F8R9_9BILA</name>
<dbReference type="EMBL" id="CAJOAZ010000461">
    <property type="protein sequence ID" value="CAF3654300.1"/>
    <property type="molecule type" value="Genomic_DNA"/>
</dbReference>
<proteinExistence type="inferred from homology"/>